<dbReference type="Pfam" id="PF14187">
    <property type="entry name" value="DUF4310"/>
    <property type="match status" value="1"/>
</dbReference>
<proteinExistence type="predicted"/>
<sequence length="209" mass="21593">MIEKLNKFLMKDWTFILICMLICAAVVGGTHTYIVDGTGYLNGFAGGQMLKLGIENGDFGAAVGFGGGFLIARILEGPLVGLIDIGGSMMHGVGCGVCALIFSMGWGFLIYNFPLAILTGGVIGLVIGLIVMGVRKLIPSGVTAGGTAIMMGVGHQLSNFLAPLFLLSALQYSIPIGIAGALGGIAFYIKGKNCVGGIIIGMFIAAFFF</sequence>
<keyword evidence="1" id="KW-0812">Transmembrane</keyword>
<dbReference type="RefSeq" id="WP_022938073.1">
    <property type="nucleotide sequence ID" value="NZ_CABKRQ010000004.1"/>
</dbReference>
<reference evidence="2 3" key="1">
    <citation type="submission" date="2018-05" db="EMBL/GenBank/DDBJ databases">
        <title>Genomic Encyclopedia of Type Strains, Phase IV (KMG-IV): sequencing the most valuable type-strain genomes for metagenomic binning, comparative biology and taxonomic classification.</title>
        <authorList>
            <person name="Goeker M."/>
        </authorList>
    </citation>
    <scope>NUCLEOTIDE SEQUENCE [LARGE SCALE GENOMIC DNA]</scope>
    <source>
        <strain evidence="2 3">JC118</strain>
    </source>
</reference>
<dbReference type="EMBL" id="QJKH01000016">
    <property type="protein sequence ID" value="PXX75952.1"/>
    <property type="molecule type" value="Genomic_DNA"/>
</dbReference>
<accession>A0A318KTD5</accession>
<keyword evidence="1" id="KW-1133">Transmembrane helix</keyword>
<dbReference type="InterPro" id="IPR025456">
    <property type="entry name" value="DUF4310"/>
</dbReference>
<feature type="transmembrane region" description="Helical" evidence="1">
    <location>
        <begin position="108"/>
        <end position="130"/>
    </location>
</feature>
<dbReference type="GeneID" id="94440864"/>
<dbReference type="STRING" id="1034346.GCA_000313565_01768"/>
<evidence type="ECO:0000313" key="3">
    <source>
        <dbReference type="Proteomes" id="UP000247612"/>
    </source>
</evidence>
<feature type="transmembrane region" description="Helical" evidence="1">
    <location>
        <begin position="82"/>
        <end position="102"/>
    </location>
</feature>
<protein>
    <submittedName>
        <fullName evidence="2">Uncharacterized protein (TIGR03579 family)</fullName>
    </submittedName>
</protein>
<keyword evidence="1" id="KW-0472">Membrane</keyword>
<dbReference type="AlphaFoldDB" id="A0A318KTD5"/>
<evidence type="ECO:0000313" key="2">
    <source>
        <dbReference type="EMBL" id="PXX75952.1"/>
    </source>
</evidence>
<organism evidence="2 3">
    <name type="scientific">Dielma fastidiosa</name>
    <dbReference type="NCBI Taxonomy" id="1034346"/>
    <lineage>
        <taxon>Bacteria</taxon>
        <taxon>Bacillati</taxon>
        <taxon>Bacillota</taxon>
        <taxon>Erysipelotrichia</taxon>
        <taxon>Erysipelotrichales</taxon>
        <taxon>Erysipelotrichaceae</taxon>
        <taxon>Dielma</taxon>
    </lineage>
</organism>
<feature type="transmembrane region" description="Helical" evidence="1">
    <location>
        <begin position="12"/>
        <end position="34"/>
    </location>
</feature>
<dbReference type="Proteomes" id="UP000247612">
    <property type="component" value="Unassembled WGS sequence"/>
</dbReference>
<dbReference type="OrthoDB" id="3196659at2"/>
<comment type="caution">
    <text evidence="2">The sequence shown here is derived from an EMBL/GenBank/DDBJ whole genome shotgun (WGS) entry which is preliminary data.</text>
</comment>
<gene>
    <name evidence="2" type="ORF">DES51_11642</name>
</gene>
<name>A0A318KTD5_9FIRM</name>
<evidence type="ECO:0000256" key="1">
    <source>
        <dbReference type="SAM" id="Phobius"/>
    </source>
</evidence>
<feature type="transmembrane region" description="Helical" evidence="1">
    <location>
        <begin position="169"/>
        <end position="189"/>
    </location>
</feature>
<keyword evidence="3" id="KW-1185">Reference proteome</keyword>